<dbReference type="EMBL" id="HBUF01315599">
    <property type="protein sequence ID" value="CAG6693953.1"/>
    <property type="molecule type" value="Transcribed_RNA"/>
</dbReference>
<sequence length="193" mass="21641">MLTRICIGLVLLFAAGKSINFVRSSYTELAVYFKSYDSTTITNFLNKYFVSASEIVTSSEFQLNLNLKLETRTSVSASGNDPIPPTLAPQPRPSADNVTTTTSTTTTTQKPTTPTPKTTTTTEKPSTTTKTTTIITTTKIKKKKITILLFLCFSVLVDLCTAKQLRWDKKTREIHKSTRKIFFLYYLNLKTEL</sequence>
<keyword evidence="2" id="KW-0732">Signal</keyword>
<organism evidence="3">
    <name type="scientific">Cacopsylla melanoneura</name>
    <dbReference type="NCBI Taxonomy" id="428564"/>
    <lineage>
        <taxon>Eukaryota</taxon>
        <taxon>Metazoa</taxon>
        <taxon>Ecdysozoa</taxon>
        <taxon>Arthropoda</taxon>
        <taxon>Hexapoda</taxon>
        <taxon>Insecta</taxon>
        <taxon>Pterygota</taxon>
        <taxon>Neoptera</taxon>
        <taxon>Paraneoptera</taxon>
        <taxon>Hemiptera</taxon>
        <taxon>Sternorrhyncha</taxon>
        <taxon>Psylloidea</taxon>
        <taxon>Psyllidae</taxon>
        <taxon>Psyllinae</taxon>
        <taxon>Cacopsylla</taxon>
    </lineage>
</organism>
<feature type="chain" id="PRO_5034393602" evidence="2">
    <location>
        <begin position="19"/>
        <end position="193"/>
    </location>
</feature>
<accession>A0A8D8TU60</accession>
<protein>
    <submittedName>
        <fullName evidence="3">Uncharacterized protein</fullName>
    </submittedName>
</protein>
<feature type="region of interest" description="Disordered" evidence="1">
    <location>
        <begin position="75"/>
        <end position="130"/>
    </location>
</feature>
<evidence type="ECO:0000256" key="2">
    <source>
        <dbReference type="SAM" id="SignalP"/>
    </source>
</evidence>
<name>A0A8D8TU60_9HEMI</name>
<evidence type="ECO:0000256" key="1">
    <source>
        <dbReference type="SAM" id="MobiDB-lite"/>
    </source>
</evidence>
<proteinExistence type="predicted"/>
<dbReference type="AlphaFoldDB" id="A0A8D8TU60"/>
<feature type="signal peptide" evidence="2">
    <location>
        <begin position="1"/>
        <end position="18"/>
    </location>
</feature>
<feature type="compositionally biased region" description="Low complexity" evidence="1">
    <location>
        <begin position="99"/>
        <end position="130"/>
    </location>
</feature>
<feature type="compositionally biased region" description="Pro residues" evidence="1">
    <location>
        <begin position="82"/>
        <end position="92"/>
    </location>
</feature>
<evidence type="ECO:0000313" key="3">
    <source>
        <dbReference type="EMBL" id="CAG6693953.1"/>
    </source>
</evidence>
<reference evidence="3" key="1">
    <citation type="submission" date="2021-05" db="EMBL/GenBank/DDBJ databases">
        <authorList>
            <person name="Alioto T."/>
            <person name="Alioto T."/>
            <person name="Gomez Garrido J."/>
        </authorList>
    </citation>
    <scope>NUCLEOTIDE SEQUENCE</scope>
</reference>